<sequence length="367" mass="39983">MLSSLSSSNIWADILLSPASLLQRLKGRTSQATSVLKGSDWAATQDFSASLNGRQPDGSGNNALSVQGSHLGPQAAALAARLPDMLLKANRIAATLYAGQHGERRGGWGEAFWQYRQAQPGEPAAHIDWRQSARSTQTYVRETEAEAPQTLLLWCDLSPSMRWRSHTTLPEKRDRALLLQLTVAALLLRSGERVRLLTPAGLATLPTGGSPLERLALGLLRLAGTAEPSYPALPVAAYIPRHAHLLITSDFLCEDAALHTVLRQLAGVPATAHLLHIYDPAERTLPYQGRISFEGLEQEAPLDLPHVQSLRADYEKQFLARQNALTAHAARYGHSLVSHCTQDTPLSCLLTLQNQVRHKAALKGDRA</sequence>
<keyword evidence="5" id="KW-1185">Reference proteome</keyword>
<name>A0A0D6N3D1_9PROT</name>
<evidence type="ECO:0000259" key="1">
    <source>
        <dbReference type="Pfam" id="PF01882"/>
    </source>
</evidence>
<evidence type="ECO:0000313" key="5">
    <source>
        <dbReference type="Proteomes" id="UP000321891"/>
    </source>
</evidence>
<dbReference type="RefSeq" id="WP_048838135.1">
    <property type="nucleotide sequence ID" value="NZ_BAMV01000008.1"/>
</dbReference>
<proteinExistence type="predicted"/>
<evidence type="ECO:0000313" key="4">
    <source>
        <dbReference type="Proteomes" id="UP000032671"/>
    </source>
</evidence>
<dbReference type="Pfam" id="PF01882">
    <property type="entry name" value="DUF58"/>
    <property type="match status" value="1"/>
</dbReference>
<dbReference type="Proteomes" id="UP000032671">
    <property type="component" value="Unassembled WGS sequence"/>
</dbReference>
<dbReference type="PANTHER" id="PTHR33608">
    <property type="entry name" value="BLL2464 PROTEIN"/>
    <property type="match status" value="1"/>
</dbReference>
<organism evidence="2 4">
    <name type="scientific">Acetobacter cibinongensis</name>
    <dbReference type="NCBI Taxonomy" id="146475"/>
    <lineage>
        <taxon>Bacteria</taxon>
        <taxon>Pseudomonadati</taxon>
        <taxon>Pseudomonadota</taxon>
        <taxon>Alphaproteobacteria</taxon>
        <taxon>Acetobacterales</taxon>
        <taxon>Acetobacteraceae</taxon>
        <taxon>Acetobacter</taxon>
    </lineage>
</organism>
<dbReference type="Proteomes" id="UP000321891">
    <property type="component" value="Unassembled WGS sequence"/>
</dbReference>
<dbReference type="InterPro" id="IPR002881">
    <property type="entry name" value="DUF58"/>
</dbReference>
<dbReference type="STRING" id="1231339.Abci_008_211"/>
<dbReference type="EMBL" id="BAMV01000008">
    <property type="protein sequence ID" value="GAN60078.1"/>
    <property type="molecule type" value="Genomic_DNA"/>
</dbReference>
<feature type="domain" description="DUF58" evidence="1">
    <location>
        <begin position="114"/>
        <end position="321"/>
    </location>
</feature>
<evidence type="ECO:0000313" key="3">
    <source>
        <dbReference type="EMBL" id="GEL57698.1"/>
    </source>
</evidence>
<gene>
    <name evidence="2" type="ORF">Abci_008_211</name>
    <name evidence="3" type="ORF">ACI01nite_03000</name>
</gene>
<dbReference type="PANTHER" id="PTHR33608:SF6">
    <property type="entry name" value="BLL2464 PROTEIN"/>
    <property type="match status" value="1"/>
</dbReference>
<accession>A0A6N3SMM3</accession>
<dbReference type="AlphaFoldDB" id="A0A0D6N3D1"/>
<accession>A0A0D6N3D1</accession>
<evidence type="ECO:0000313" key="2">
    <source>
        <dbReference type="EMBL" id="GAN60078.1"/>
    </source>
</evidence>
<reference evidence="3 5" key="2">
    <citation type="submission" date="2019-07" db="EMBL/GenBank/DDBJ databases">
        <title>Whole genome shotgun sequence of Acetobacter cibinongensis NBRC 16605.</title>
        <authorList>
            <person name="Hosoyama A."/>
            <person name="Uohara A."/>
            <person name="Ohji S."/>
            <person name="Ichikawa N."/>
        </authorList>
    </citation>
    <scope>NUCLEOTIDE SEQUENCE [LARGE SCALE GENOMIC DNA]</scope>
    <source>
        <strain evidence="3 5">NBRC 16605</strain>
    </source>
</reference>
<protein>
    <recommendedName>
        <fullName evidence="1">DUF58 domain-containing protein</fullName>
    </recommendedName>
</protein>
<dbReference type="EMBL" id="BJVU01000001">
    <property type="protein sequence ID" value="GEL57698.1"/>
    <property type="molecule type" value="Genomic_DNA"/>
</dbReference>
<reference evidence="2 4" key="1">
    <citation type="submission" date="2012-11" db="EMBL/GenBank/DDBJ databases">
        <title>Whole genome sequence of Acetobacter cibinongensis 4H-1.</title>
        <authorList>
            <person name="Azuma Y."/>
            <person name="Higashiura N."/>
            <person name="Hirakawa H."/>
            <person name="Matsushita K."/>
        </authorList>
    </citation>
    <scope>NUCLEOTIDE SEQUENCE [LARGE SCALE GENOMIC DNA]</scope>
    <source>
        <strain evidence="2 4">4H-1</strain>
    </source>
</reference>
<comment type="caution">
    <text evidence="2">The sequence shown here is derived from an EMBL/GenBank/DDBJ whole genome shotgun (WGS) entry which is preliminary data.</text>
</comment>